<keyword evidence="1" id="KW-1133">Transmembrane helix</keyword>
<evidence type="ECO:0000313" key="3">
    <source>
        <dbReference type="Proteomes" id="UP000055316"/>
    </source>
</evidence>
<reference evidence="2 3" key="1">
    <citation type="submission" date="2015-05" db="EMBL/GenBank/DDBJ databases">
        <title>Whole genome sequence of Bacillus thuringiensis serovar tolworthi Pasteur Institute Standard strain.</title>
        <authorList>
            <person name="Kanda K."/>
            <person name="Nakashima K."/>
            <person name="Nagano Y."/>
        </authorList>
    </citation>
    <scope>NUCLEOTIDE SEQUENCE [LARGE SCALE GENOMIC DNA]</scope>
    <source>
        <strain evidence="2 3">Pasteur Institute Standard strain</strain>
        <plasmid evidence="3">pKK1 DNA</plasmid>
    </source>
</reference>
<keyword evidence="1" id="KW-0812">Transmembrane</keyword>
<organism evidence="2 3">
    <name type="scientific">Bacillus thuringiensis subsp. tolworthi</name>
    <dbReference type="NCBI Taxonomy" id="1442"/>
    <lineage>
        <taxon>Bacteria</taxon>
        <taxon>Bacillati</taxon>
        <taxon>Bacillota</taxon>
        <taxon>Bacilli</taxon>
        <taxon>Bacillales</taxon>
        <taxon>Bacillaceae</taxon>
        <taxon>Bacillus</taxon>
        <taxon>Bacillus cereus group</taxon>
    </lineage>
</organism>
<feature type="transmembrane region" description="Helical" evidence="1">
    <location>
        <begin position="46"/>
        <end position="65"/>
    </location>
</feature>
<evidence type="ECO:0000313" key="2">
    <source>
        <dbReference type="EMBL" id="BAR87086.1"/>
    </source>
</evidence>
<gene>
    <name evidence="2" type="ORF">KNN_06351</name>
</gene>
<proteinExistence type="predicted"/>
<evidence type="ECO:0000256" key="1">
    <source>
        <dbReference type="SAM" id="Phobius"/>
    </source>
</evidence>
<name>A0A9W4EX54_BACTO</name>
<dbReference type="Proteomes" id="UP000055316">
    <property type="component" value="Plasmid pKK1"/>
</dbReference>
<keyword evidence="1" id="KW-0472">Membrane</keyword>
<protein>
    <submittedName>
        <fullName evidence="2">Uncharacterized protein</fullName>
    </submittedName>
</protein>
<dbReference type="AlphaFoldDB" id="A0A9W4EX54"/>
<feature type="transmembrane region" description="Helical" evidence="1">
    <location>
        <begin position="14"/>
        <end position="34"/>
    </location>
</feature>
<sequence>MAGSSRFSYRCKRFGVIIMFLNIVDFKDVIIGVLIKKSPHNEVKTFIHLISVSMAMSVLCDFMLVQLRP</sequence>
<keyword evidence="2" id="KW-0614">Plasmid</keyword>
<geneLocation type="plasmid" evidence="3">
    <name>pKK1 DNA</name>
</geneLocation>
<accession>A0A9W4EX54</accession>
<dbReference type="EMBL" id="AP014865">
    <property type="protein sequence ID" value="BAR87086.1"/>
    <property type="molecule type" value="Genomic_DNA"/>
</dbReference>